<dbReference type="AlphaFoldDB" id="A0A916QBD8"/>
<dbReference type="EMBL" id="BMAQ01000006">
    <property type="protein sequence ID" value="GFR37631.1"/>
    <property type="molecule type" value="Genomic_DNA"/>
</dbReference>
<protein>
    <recommendedName>
        <fullName evidence="3">Glycosyl transferases group 1</fullName>
    </recommendedName>
</protein>
<organism evidence="1 2">
    <name type="scientific">Insulibacter thermoxylanivorax</name>
    <dbReference type="NCBI Taxonomy" id="2749268"/>
    <lineage>
        <taxon>Bacteria</taxon>
        <taxon>Bacillati</taxon>
        <taxon>Bacillota</taxon>
        <taxon>Bacilli</taxon>
        <taxon>Bacillales</taxon>
        <taxon>Paenibacillaceae</taxon>
        <taxon>Insulibacter</taxon>
    </lineage>
</organism>
<reference evidence="1" key="1">
    <citation type="submission" date="2020-08" db="EMBL/GenBank/DDBJ databases">
        <authorList>
            <person name="Uke A."/>
            <person name="Chhe C."/>
            <person name="Baramee S."/>
            <person name="Kosugi A."/>
        </authorList>
    </citation>
    <scope>NUCLEOTIDE SEQUENCE</scope>
    <source>
        <strain evidence="1">DA-C8</strain>
    </source>
</reference>
<evidence type="ECO:0000313" key="1">
    <source>
        <dbReference type="EMBL" id="GFR37631.1"/>
    </source>
</evidence>
<reference evidence="1" key="2">
    <citation type="journal article" date="2021" name="Data Brief">
        <title>Draft genome sequence data of the facultative, thermophilic, xylanolytic bacterium Paenibacillus sp. strain DA-C8.</title>
        <authorList>
            <person name="Chhe C."/>
            <person name="Uke A."/>
            <person name="Baramee S."/>
            <person name="Ungkulpasvich U."/>
            <person name="Tachaapaikoon C."/>
            <person name="Pason P."/>
            <person name="Waeonukul R."/>
            <person name="Ratanakhanokchai K."/>
            <person name="Kosugi A."/>
        </authorList>
    </citation>
    <scope>NUCLEOTIDE SEQUENCE</scope>
    <source>
        <strain evidence="1">DA-C8</strain>
    </source>
</reference>
<evidence type="ECO:0008006" key="3">
    <source>
        <dbReference type="Google" id="ProtNLM"/>
    </source>
</evidence>
<dbReference type="Gene3D" id="3.40.50.2000">
    <property type="entry name" value="Glycogen Phosphorylase B"/>
    <property type="match status" value="1"/>
</dbReference>
<dbReference type="RefSeq" id="WP_200965919.1">
    <property type="nucleotide sequence ID" value="NZ_BMAQ01000006.1"/>
</dbReference>
<keyword evidence="2" id="KW-1185">Reference proteome</keyword>
<accession>A0A916QBD8</accession>
<comment type="caution">
    <text evidence="1">The sequence shown here is derived from an EMBL/GenBank/DDBJ whole genome shotgun (WGS) entry which is preliminary data.</text>
</comment>
<sequence length="82" mass="9502">MGKPVLCYIRPDIAARLPKGLPIISANPDALYDELKHLLLQPELRLELGRYGNQYVREHHDSTKIIKQLIEIYQKISPKIVR</sequence>
<dbReference type="SUPFAM" id="SSF53756">
    <property type="entry name" value="UDP-Glycosyltransferase/glycogen phosphorylase"/>
    <property type="match status" value="1"/>
</dbReference>
<proteinExistence type="predicted"/>
<name>A0A916QBD8_9BACL</name>
<evidence type="ECO:0000313" key="2">
    <source>
        <dbReference type="Proteomes" id="UP000654993"/>
    </source>
</evidence>
<gene>
    <name evidence="1" type="ORF">PRECH8_09270</name>
</gene>
<dbReference type="Proteomes" id="UP000654993">
    <property type="component" value="Unassembled WGS sequence"/>
</dbReference>